<feature type="signal peptide" evidence="1">
    <location>
        <begin position="1"/>
        <end position="23"/>
    </location>
</feature>
<keyword evidence="1" id="KW-0732">Signal</keyword>
<evidence type="ECO:0000256" key="1">
    <source>
        <dbReference type="SAM" id="SignalP"/>
    </source>
</evidence>
<name>A0A914I189_GLORO</name>
<sequence>MIKLLLTILCLILSGFEVGQITAHLGHNSQPAVHQQPPQIQPSLCPEALIASKSAACSSVHQAADWSGVDGHLYHCMLRRNGIEIWQARQLRPFPSISRHSTNHEKS</sequence>
<protein>
    <submittedName>
        <fullName evidence="3">Uncharacterized protein</fullName>
    </submittedName>
</protein>
<dbReference type="Proteomes" id="UP000887572">
    <property type="component" value="Unplaced"/>
</dbReference>
<proteinExistence type="predicted"/>
<accession>A0A914I189</accession>
<reference evidence="3" key="1">
    <citation type="submission" date="2022-11" db="UniProtKB">
        <authorList>
            <consortium name="WormBaseParasite"/>
        </authorList>
    </citation>
    <scope>IDENTIFICATION</scope>
</reference>
<evidence type="ECO:0000313" key="2">
    <source>
        <dbReference type="Proteomes" id="UP000887572"/>
    </source>
</evidence>
<feature type="chain" id="PRO_5036927254" evidence="1">
    <location>
        <begin position="24"/>
        <end position="107"/>
    </location>
</feature>
<keyword evidence="2" id="KW-1185">Reference proteome</keyword>
<dbReference type="AlphaFoldDB" id="A0A914I189"/>
<evidence type="ECO:0000313" key="3">
    <source>
        <dbReference type="WBParaSite" id="Gr19_v10_g6359.t1"/>
    </source>
</evidence>
<organism evidence="2 3">
    <name type="scientific">Globodera rostochiensis</name>
    <name type="common">Golden nematode worm</name>
    <name type="synonym">Heterodera rostochiensis</name>
    <dbReference type="NCBI Taxonomy" id="31243"/>
    <lineage>
        <taxon>Eukaryota</taxon>
        <taxon>Metazoa</taxon>
        <taxon>Ecdysozoa</taxon>
        <taxon>Nematoda</taxon>
        <taxon>Chromadorea</taxon>
        <taxon>Rhabditida</taxon>
        <taxon>Tylenchina</taxon>
        <taxon>Tylenchomorpha</taxon>
        <taxon>Tylenchoidea</taxon>
        <taxon>Heteroderidae</taxon>
        <taxon>Heteroderinae</taxon>
        <taxon>Globodera</taxon>
    </lineage>
</organism>
<dbReference type="WBParaSite" id="Gr19_v10_g6359.t1">
    <property type="protein sequence ID" value="Gr19_v10_g6359.t1"/>
    <property type="gene ID" value="Gr19_v10_g6359"/>
</dbReference>